<keyword evidence="2" id="KW-1185">Reference proteome</keyword>
<dbReference type="EMBL" id="CM046131">
    <property type="protein sequence ID" value="KAI8431280.1"/>
    <property type="molecule type" value="Genomic_DNA"/>
</dbReference>
<reference evidence="1 2" key="1">
    <citation type="journal article" date="2022" name="Genome Biol. Evol.">
        <title>The Spruce Budworm Genome: Reconstructing the Evolutionary History of Antifreeze Proteins.</title>
        <authorList>
            <person name="Beliveau C."/>
            <person name="Gagne P."/>
            <person name="Picq S."/>
            <person name="Vernygora O."/>
            <person name="Keeling C.I."/>
            <person name="Pinkney K."/>
            <person name="Doucet D."/>
            <person name="Wen F."/>
            <person name="Johnston J.S."/>
            <person name="Maaroufi H."/>
            <person name="Boyle B."/>
            <person name="Laroche J."/>
            <person name="Dewar K."/>
            <person name="Juretic N."/>
            <person name="Blackburn G."/>
            <person name="Nisole A."/>
            <person name="Brunet B."/>
            <person name="Brandao M."/>
            <person name="Lumley L."/>
            <person name="Duan J."/>
            <person name="Quan G."/>
            <person name="Lucarotti C.J."/>
            <person name="Roe A.D."/>
            <person name="Sperling F.A.H."/>
            <person name="Levesque R.C."/>
            <person name="Cusson M."/>
        </authorList>
    </citation>
    <scope>NUCLEOTIDE SEQUENCE [LARGE SCALE GENOMIC DNA]</scope>
    <source>
        <strain evidence="1">Glfc:IPQL:Cfum</strain>
    </source>
</reference>
<evidence type="ECO:0000313" key="1">
    <source>
        <dbReference type="EMBL" id="KAI8431280.1"/>
    </source>
</evidence>
<proteinExistence type="predicted"/>
<protein>
    <submittedName>
        <fullName evidence="1">Uncharacterized protein</fullName>
    </submittedName>
</protein>
<sequence length="3903" mass="418902">MSRCPQPDPGYAEACSAQTLCARRGFLRALLPELAAVPDARWLAALEPLGDAERLRAARAHPQQSQVPFGVSTAAEANHKAVVLTSTLLRLDVVRSIQMRQFASERDLMSVGSSTFYCQLLIADSRSAMEAKGYHPLYFPKKVVMKVHWLILRRRLLKSIATSDLESCDNNTLLMEALSEVLSRVTPLRRGKDARASRASRLAAEELLASGPAPAPSLAALDQALAKASEAVLRAPAPATLPVAHRNGSMPHSSRWADARTKTRTRHWRWRCGPVARCYWRASGRRAAGGGGGAPGEGGARAALADLGLALRAHLPARMRAHYYWRAGQCYQECGEGTRAKVSMELALRLLKDDAERAQLRKQLDQLDVPPAPLAPPAPPASPTEITLTGGAAPNTPSLSNLLEIVEEEGKGRFAAARAGVRPGDVLLREEPYAACLLPERRGRYTTPHYTTGVRVADVVCVRQAVAVLCGGAAVVRGLRGRRGTHCLHCFTRSPHYTTLHHTTGVRVADVVCVRQAVAVLCGGAAVVRGLRGRRGTHCLHCFTRSPHYTTLHYSTGVRVADVVCVRQAVAVLCGGAAVVRGLRGRRGTHCLHCFTRSPHYTTLHHSTGVRVADVVCVRQAVAVLCGGAAVVRGLRGRRGTHCLHCFTRSPHYTTLHHTTGVRVADVVCVRQAVAVLCGGAAVVRGLRGRRGTHCLHCFTRSPHYTTLHHTTGVRVADVVCVRQAVAVLCGGAAVVRGLRGRRGTHCLHCFTRSPHYTTLHHTTGVRVADVVCVRQAVAVLCGGAAVVRGLRGRRGTHCLHCFTRSPHYTTLHHTTGVRVADVVCVRQAVAVLCGGAAVVRGLRGRRGTHCLHCFTRSPHYTTLHHTTGVRVADVVCVRQAVAVLCGGAAVVRGLRGRRGTHCLHCFTRSPHYTTLHHTTGVRVADVVCVRQAVAVLCGGAAVVRGLRGRRGTHCLHCFTRSPHYTTLHHTTGVRVADVVCVRQAVAVLCGGAAVVRGLRGRRGTHCLHCFTRSPHYTTLHHTTGVRVADVVCVRQAVAVLCGGAAVVRGLRGRRGTHCLHCFTRSPHYTTLHHTTGVRVADVVCVRQAVAVLCGGAAVVRGLRGRRGTHCLHCFTRSPHYTTLHHTTGVRVADVVCVRQAVAVLCGGAAVVRGLRGRRGTHCLHCFTRSPHYTTLHHTTGVRVADVVCVRQAVAVLCGGAAVVRGLRGRRGTHCLHCFTRSLHYTTPHHTTGVRVADVVCVRQAVAVLCGGAAVVRGLRGRRGTHCLHCFTRSPHYTTLHHTTGVRVADVVCVRQAVAVLCGGAAVVRGLRGRRGTHCLHCFTRSPHYTTLHHTTGVRVADVVCVRQAVAVLCGGAAVVRGLRGRRGTHCLHCFTRSPHYTTLHHTTGVRVADVVCVRQAVAVLCGGAAVVRGLRGRRGTHCLHCFTRSPHYTTLHYSTGVRVADVVCVRQAVAVLCGGAAVVRGLRGRRGTHCLHCFTRSPHYTTLHHTTGVRVADVVCVRQAVAVLCGGAAVVRGLRGRRGTHCLHCFTRSPHYTTLHHTTGVRVADVVCVRQAVAVLCGGAAVVRGLRGRRGTHCLHCFTRSPHYTTLHHTTGVRVADVVCVRQAVAVLCGGAAVVRGLRGRRGTHCLHCFTRSPHYTTLHHTTGVRVADVVCVRQAVAVLCGGAAVVRGLRGRRGTHCLHCFTRSPHYTTLHHTTGVRVADVVCVRQAVAVLCGGAAVVRGLRGRRGTHCLHCFTRSPHYTTLHHTTGVRVADVVCVRQAVAVLCGGAAVVRGLRGRRGTHCLHCFTRSPHYTTLHHTTGVRVADVVCVRQAVAVLCGGAAVVRGLRGRRGTHCLHCFTRSPHYTTLHHTTGVRVADVVCVRQAVAVLCGGAAVVRGLRGRRGTHCLHCFTSTGVRVADVVCVRQAVAVLCGGAAVVRGLRGRRGTHCLHCFTRSPHYTTLHHTTGVRVADVVCVRQAVAVLCGGAAVVRGLRGRRGTHCLHCFTRSPHYTTLHYSTGVRVADVVCVRQAVAVLCGGAAVVRGLRGRRGTHCLHCFTRSLYYTTLHYTTGVRVADVVCVRQAVAVLCGGAAVVRGLRGRRGTHCLHCFTRSLYYTTLHYTTPLAVAVLCGGAAVVRGLRGRRGTHCLHCFTRSPHYTTLHHSTGVRVADVVCVRQAVAVLCGGAAVVRGLRGRRGTHCLHCFTRSPHYTTLHHTTGVRVADVVCVRQAVAVLCGGAAVVRGLRGRRGTHCLHCFTRSPHYTTLHHTTGVRVADVVCVRQAVAVLCGGAAVVRGLRGRRGTHCLHCFTRSPHYTTLHHTTGVRVADVVCVRQAVAVLCGGAAVVRGLRGRRGTHCLHCFTRSPHYTTLHHTTGVRVADVVCVRQAVAVLCGGAAVVRGLRGRRGTHCLHCFTRSPHYTTLHHTTGVRVADVVCVRQAVAVLCGGAAVVRGLRGRRGTHCLHCFTRSPHYTTLHHTTGVRVADVVCVRQAVAVLCGGAAVVRGLRGRRGTHCLHCFTRSPHYTTLHHTTGVRVADVVCVRQAVAVLCGGAAVVRGLRGRRGTHCLHCFTRSPHYTTLHHTTGVRVADVVCVRQAVAVLCGGAAVVRGLRGRRGTHCLHCFTRSPHYTTLHHTTGVRVADVVCVRQAVAVLCGGAAVVRGLRGRRGTHCLHCFTRSPHYTTLHHSTGVRVADVVCVRQAVAVLCGGAAVVRGLRGRRGTHCLHCFTRSPHYTTLHHTTGVRVADVVCVRQAVAVLCGGAAVVRGLRGRRGTHCLHCFTRSPHYTTLHHTTGVRVADVVCVRQAVAVLCGGAAVVRGLRGRRGTHCLHCFTSTGVRVADVVCVRQAVAVLCGGAAVVRGLRGRRGTHCLHCFTRSPHYTTLHHTTGVRVADVVCVRQAVAVLCGGAAVVRGLRGRRGTHCLHCFTSTGVRVADVVCVRQAVAVLCGGAAVVRGLRGRRGTHCLHCFTRSPHYTTLHHTTGVRVADVVCVRQAVAVLCGGAAVVRGLRGRRGTHCLHCFTRSPHYTTLHYTTGVRVADVVCVRQAVAVLCGGAAVVRGLRGRRGTHCLHCFTRLSRCSAEAPLWCAGCAGAAAHTACTASPGRTHYTTPHYSTGVRVADVVCVRQAVAVLCGGAAVVRGLRGRRGTHCLHCFTRSLHYTTLHHTTGVRVADVVCVRQAVAVLCGGAAVVRGLRGRRGTHCLHCFTRSLYYTTLHYTTLLAVAVLCGGAAVVRGLRGRRGTHCLHCFTRSPHYTTLHYTTVLAVAVLCGGAAVVRGLRGRRGTHCLHCFTRSLHYTTLHHTTGVRVADVVCVRQAVAVLCGGAAVVRGLRGRRGTHCLHCFTRSPHYTTLHYTTPHYSTGVRVADVVCVRQAVAVLCGGAAVVRGLRGRRGTHCLHCFTRLSRCSAEAPLWCAGCAGAAFCSARCRRRAAYHRHECAFQELFIGSGMSILSHIALRMVTQLGLRAALAVHARYVAAPRPPPRPLPPPPPHPPRHRTPTSTAAAAPRSSRGRSASTGTRKGSKRSGVDKEEDKQDKDKGQKKDEDEDEDDNLEQRTAQVYQLCTHSEQRTGRDYLQRLLVAAFLADCLHKGGLFEGCAPQHLEDSRWAITELIIRNLQLLQRCARGAGGEGGAGGHLFRGARALHVAVAIYPTGALFNHDCFPATARLTFRSKPSIYSFHETRSFVYKAAFPPEMCNRNASFTSPRSAHLFPPEMCCARMGMSRTTLLMRRFRFFVGRSLVLAATRPLAAGSAAGECYGPAAALRGPAARRRSLAARYWFTCGCDACARPQLWPTLADCGDQTPPLRSLADPELLVREGKLLGRAGGVERAGGLRGTGDAGDAGDGGGARCDACGAEVAAGEVARRRDIIDDCHALFQCSRCANECAREWTVTGGATGGRVSETAYSATNVAVVPALAEPSKYLL</sequence>
<gene>
    <name evidence="1" type="ORF">MSG28_001305</name>
</gene>
<organism evidence="1 2">
    <name type="scientific">Choristoneura fumiferana</name>
    <name type="common">Spruce budworm moth</name>
    <name type="synonym">Archips fumiferana</name>
    <dbReference type="NCBI Taxonomy" id="7141"/>
    <lineage>
        <taxon>Eukaryota</taxon>
        <taxon>Metazoa</taxon>
        <taxon>Ecdysozoa</taxon>
        <taxon>Arthropoda</taxon>
        <taxon>Hexapoda</taxon>
        <taxon>Insecta</taxon>
        <taxon>Pterygota</taxon>
        <taxon>Neoptera</taxon>
        <taxon>Endopterygota</taxon>
        <taxon>Lepidoptera</taxon>
        <taxon>Glossata</taxon>
        <taxon>Ditrysia</taxon>
        <taxon>Tortricoidea</taxon>
        <taxon>Tortricidae</taxon>
        <taxon>Tortricinae</taxon>
        <taxon>Choristoneura</taxon>
    </lineage>
</organism>
<name>A0ACC0K4H7_CHOFU</name>
<evidence type="ECO:0000313" key="2">
    <source>
        <dbReference type="Proteomes" id="UP001064048"/>
    </source>
</evidence>
<accession>A0ACC0K4H7</accession>
<comment type="caution">
    <text evidence="1">The sequence shown here is derived from an EMBL/GenBank/DDBJ whole genome shotgun (WGS) entry which is preliminary data.</text>
</comment>
<dbReference type="Proteomes" id="UP001064048">
    <property type="component" value="Chromosome Z"/>
</dbReference>